<feature type="domain" description="J" evidence="1">
    <location>
        <begin position="280"/>
        <end position="341"/>
    </location>
</feature>
<evidence type="ECO:0000259" key="1">
    <source>
        <dbReference type="PROSITE" id="PS50076"/>
    </source>
</evidence>
<dbReference type="SMART" id="SM00530">
    <property type="entry name" value="HTH_XRE"/>
    <property type="match status" value="1"/>
</dbReference>
<dbReference type="InterPro" id="IPR001623">
    <property type="entry name" value="DnaJ_domain"/>
</dbReference>
<evidence type="ECO:0000313" key="2">
    <source>
        <dbReference type="EMBL" id="MFC7411115.1"/>
    </source>
</evidence>
<name>A0ABW2QNY8_9BURK</name>
<proteinExistence type="predicted"/>
<dbReference type="Proteomes" id="UP001596501">
    <property type="component" value="Unassembled WGS sequence"/>
</dbReference>
<dbReference type="CDD" id="cd06257">
    <property type="entry name" value="DnaJ"/>
    <property type="match status" value="1"/>
</dbReference>
<evidence type="ECO:0000313" key="3">
    <source>
        <dbReference type="Proteomes" id="UP001596501"/>
    </source>
</evidence>
<dbReference type="InterPro" id="IPR010982">
    <property type="entry name" value="Lambda_DNA-bd_dom_sf"/>
</dbReference>
<dbReference type="Gene3D" id="1.10.287.110">
    <property type="entry name" value="DnaJ domain"/>
    <property type="match status" value="1"/>
</dbReference>
<comment type="caution">
    <text evidence="2">The sequence shown here is derived from an EMBL/GenBank/DDBJ whole genome shotgun (WGS) entry which is preliminary data.</text>
</comment>
<accession>A0ABW2QNY8</accession>
<sequence>MPTARTQDRPSIFRSAPADEAPVPWSGRVSLDDVGRPGGLLIAALLQCAEERGLSLSELATRMGVSYWSLSQLRIGFRPIETLDEDLAQACADYLDLPRLTVDMLAGLLDPTQALAEEDLSGEDILHARQLLARTPDALLLLPAANRMRPLQGLAVDELAALHRAHGSNPAVVAVLRAELNHRPMSKTELLRAALGPVAAADPAPSAQAAPPPSGILRCGCCQKRLRVPHLAEPGEIRCPGCQTEYAVHWQDCVCLVERIAAPEADDAPEDQAADADDTSPWAVLGLAEGSPWEAVERARRSLLQQYHPDRLGHVSPLVRQLAEAAFKRVGEAYDTLKVRQ</sequence>
<protein>
    <recommendedName>
        <fullName evidence="1">J domain-containing protein</fullName>
    </recommendedName>
</protein>
<dbReference type="SUPFAM" id="SSF47413">
    <property type="entry name" value="lambda repressor-like DNA-binding domains"/>
    <property type="match status" value="1"/>
</dbReference>
<keyword evidence="3" id="KW-1185">Reference proteome</keyword>
<dbReference type="EMBL" id="JBHTCA010000024">
    <property type="protein sequence ID" value="MFC7411115.1"/>
    <property type="molecule type" value="Genomic_DNA"/>
</dbReference>
<organism evidence="2 3">
    <name type="scientific">Hydrogenophaga atypica</name>
    <dbReference type="NCBI Taxonomy" id="249409"/>
    <lineage>
        <taxon>Bacteria</taxon>
        <taxon>Pseudomonadati</taxon>
        <taxon>Pseudomonadota</taxon>
        <taxon>Betaproteobacteria</taxon>
        <taxon>Burkholderiales</taxon>
        <taxon>Comamonadaceae</taxon>
        <taxon>Hydrogenophaga</taxon>
    </lineage>
</organism>
<reference evidence="3" key="1">
    <citation type="journal article" date="2019" name="Int. J. Syst. Evol. Microbiol.">
        <title>The Global Catalogue of Microorganisms (GCM) 10K type strain sequencing project: providing services to taxonomists for standard genome sequencing and annotation.</title>
        <authorList>
            <consortium name="The Broad Institute Genomics Platform"/>
            <consortium name="The Broad Institute Genome Sequencing Center for Infectious Disease"/>
            <person name="Wu L."/>
            <person name="Ma J."/>
        </authorList>
    </citation>
    <scope>NUCLEOTIDE SEQUENCE [LARGE SCALE GENOMIC DNA]</scope>
    <source>
        <strain evidence="3">CGMCC 1.12371</strain>
    </source>
</reference>
<dbReference type="CDD" id="cd00093">
    <property type="entry name" value="HTH_XRE"/>
    <property type="match status" value="1"/>
</dbReference>
<dbReference type="RefSeq" id="WP_382227027.1">
    <property type="nucleotide sequence ID" value="NZ_JBHTCA010000024.1"/>
</dbReference>
<dbReference type="InterPro" id="IPR001387">
    <property type="entry name" value="Cro/C1-type_HTH"/>
</dbReference>
<gene>
    <name evidence="2" type="ORF">ACFQPB_19815</name>
</gene>
<dbReference type="PROSITE" id="PS50076">
    <property type="entry name" value="DNAJ_2"/>
    <property type="match status" value="1"/>
</dbReference>
<dbReference type="InterPro" id="IPR036869">
    <property type="entry name" value="J_dom_sf"/>
</dbReference>
<dbReference type="SUPFAM" id="SSF46565">
    <property type="entry name" value="Chaperone J-domain"/>
    <property type="match status" value="1"/>
</dbReference>